<dbReference type="InterPro" id="IPR021328">
    <property type="entry name" value="CotB-like"/>
</dbReference>
<organism evidence="1 2">
    <name type="scientific">Heyndrickxia camelliae</name>
    <dbReference type="NCBI Taxonomy" id="1707093"/>
    <lineage>
        <taxon>Bacteria</taxon>
        <taxon>Bacillati</taxon>
        <taxon>Bacillota</taxon>
        <taxon>Bacilli</taxon>
        <taxon>Bacillales</taxon>
        <taxon>Bacillaceae</taxon>
        <taxon>Heyndrickxia</taxon>
    </lineage>
</organism>
<comment type="caution">
    <text evidence="1">The sequence shown here is derived from an EMBL/GenBank/DDBJ whole genome shotgun (WGS) entry which is preliminary data.</text>
</comment>
<dbReference type="AlphaFoldDB" id="A0A2N3LDG1"/>
<reference evidence="1 2" key="1">
    <citation type="submission" date="2017-11" db="EMBL/GenBank/DDBJ databases">
        <title>Bacillus camelliae sp. nov., isolated from pu'er tea.</title>
        <authorList>
            <person name="Niu L."/>
        </authorList>
    </citation>
    <scope>NUCLEOTIDE SEQUENCE [LARGE SCALE GENOMIC DNA]</scope>
    <source>
        <strain evidence="1 2">7578-1</strain>
    </source>
</reference>
<evidence type="ECO:0000313" key="1">
    <source>
        <dbReference type="EMBL" id="PKR82639.1"/>
    </source>
</evidence>
<dbReference type="EMBL" id="PIQO01000033">
    <property type="protein sequence ID" value="PKR82639.1"/>
    <property type="molecule type" value="Genomic_DNA"/>
</dbReference>
<gene>
    <name evidence="1" type="ORF">CWO92_23310</name>
</gene>
<dbReference type="Pfam" id="PF11155">
    <property type="entry name" value="DUF2935"/>
    <property type="match status" value="2"/>
</dbReference>
<dbReference type="Proteomes" id="UP000233440">
    <property type="component" value="Unassembled WGS sequence"/>
</dbReference>
<evidence type="ECO:0000313" key="2">
    <source>
        <dbReference type="Proteomes" id="UP000233440"/>
    </source>
</evidence>
<proteinExistence type="predicted"/>
<sequence>MKSYIKSAKFEHEFWLQILGDHARFILDSLSISEANFIKEAEYFKNSFDLLLETARSLTDEASLIKLANDADSEVSRLKHLKLTIIEKHLVSKVKIQLSPTFLSHMVNELEEYERLLVYLKKGEQPPVLHELHHHLLWLQDAFGHAGAIQSEMDATEHKIKKESKEFVQQFQQFYLKAVEFTGYLRTNLDTFPALRKMNEEVKLEMEMFQVFLNEIFELEISNEVLGTFPVLMADHMFREECYYLVKLAESANTEIPNCNPAKARNEG</sequence>
<keyword evidence="2" id="KW-1185">Reference proteome</keyword>
<accession>A0A2N3LDG1</accession>
<protein>
    <recommendedName>
        <fullName evidence="3">DUF2935 domain-containing protein</fullName>
    </recommendedName>
</protein>
<name>A0A2N3LDG1_9BACI</name>
<dbReference type="OrthoDB" id="1633927at2"/>
<dbReference type="RefSeq" id="WP_101356593.1">
    <property type="nucleotide sequence ID" value="NZ_PIQO01000033.1"/>
</dbReference>
<dbReference type="SUPFAM" id="SSF158430">
    <property type="entry name" value="Bacillus cereus metalloprotein-like"/>
    <property type="match status" value="2"/>
</dbReference>
<evidence type="ECO:0008006" key="3">
    <source>
        <dbReference type="Google" id="ProtNLM"/>
    </source>
</evidence>
<dbReference type="Gene3D" id="1.20.1260.120">
    <property type="entry name" value="Protein of unknown function DUF2935"/>
    <property type="match status" value="1"/>
</dbReference>